<dbReference type="CDD" id="cd02969">
    <property type="entry name" value="PRX_like1"/>
    <property type="match status" value="1"/>
</dbReference>
<dbReference type="InterPro" id="IPR047262">
    <property type="entry name" value="PRX-like1"/>
</dbReference>
<gene>
    <name evidence="1" type="ORF">A3224_12715</name>
</gene>
<dbReference type="RefSeq" id="WP_067157975.1">
    <property type="nucleotide sequence ID" value="NZ_CP014864.1"/>
</dbReference>
<dbReference type="InterPro" id="IPR013766">
    <property type="entry name" value="Thioredoxin_domain"/>
</dbReference>
<organism evidence="1 2">
    <name type="scientific">Microbulbifer thermotolerans</name>
    <dbReference type="NCBI Taxonomy" id="252514"/>
    <lineage>
        <taxon>Bacteria</taxon>
        <taxon>Pseudomonadati</taxon>
        <taxon>Pseudomonadota</taxon>
        <taxon>Gammaproteobacteria</taxon>
        <taxon>Cellvibrionales</taxon>
        <taxon>Microbulbiferaceae</taxon>
        <taxon>Microbulbifer</taxon>
    </lineage>
</organism>
<dbReference type="EMBL" id="CP014864">
    <property type="protein sequence ID" value="AMX04236.1"/>
    <property type="molecule type" value="Genomic_DNA"/>
</dbReference>
<protein>
    <submittedName>
        <fullName evidence="1">Alkyl hydroperoxide reductase</fullName>
    </submittedName>
</protein>
<proteinExistence type="predicted"/>
<dbReference type="GO" id="GO:0016491">
    <property type="term" value="F:oxidoreductase activity"/>
    <property type="evidence" value="ECO:0007669"/>
    <property type="project" value="InterPro"/>
</dbReference>
<dbReference type="PANTHER" id="PTHR43640:SF1">
    <property type="entry name" value="THIOREDOXIN-DEPENDENT PEROXIREDOXIN"/>
    <property type="match status" value="1"/>
</dbReference>
<accession>A0A143HRU2</accession>
<dbReference type="PROSITE" id="PS51352">
    <property type="entry name" value="THIOREDOXIN_2"/>
    <property type="match status" value="1"/>
</dbReference>
<dbReference type="KEGG" id="mthd:A3224_12715"/>
<reference evidence="2" key="1">
    <citation type="submission" date="2016-03" db="EMBL/GenBank/DDBJ databases">
        <authorList>
            <person name="Lee Y.-S."/>
            <person name="Choi Y.-L."/>
        </authorList>
    </citation>
    <scope>NUCLEOTIDE SEQUENCE [LARGE SCALE GENOMIC DNA]</scope>
    <source>
        <strain evidence="2">DAU221</strain>
    </source>
</reference>
<dbReference type="Proteomes" id="UP000076077">
    <property type="component" value="Chromosome"/>
</dbReference>
<sequence length="182" mass="19806">MALTPSTMIPLGTPMPDFRLPDAAGNLHSSDALPHQPILVAFICNHCPYVKHIAPALSEFAREYQKAGLTVIAINSNDFETYPDDSPEQMQKEIVARGYTFPYLVDESQAVARAFGAACTPDFFLFDKDRKLAYRGQFDSSRPGSGEAASGHDLRAAADAVLAGQKPGEEQTPSMGCNIKWK</sequence>
<dbReference type="SUPFAM" id="SSF52833">
    <property type="entry name" value="Thioredoxin-like"/>
    <property type="match status" value="1"/>
</dbReference>
<dbReference type="OrthoDB" id="9809746at2"/>
<dbReference type="InterPro" id="IPR000866">
    <property type="entry name" value="AhpC/TSA"/>
</dbReference>
<dbReference type="InterPro" id="IPR036249">
    <property type="entry name" value="Thioredoxin-like_sf"/>
</dbReference>
<dbReference type="PANTHER" id="PTHR43640">
    <property type="entry name" value="OS07G0260300 PROTEIN"/>
    <property type="match status" value="1"/>
</dbReference>
<name>A0A143HRU2_MICTH</name>
<evidence type="ECO:0000313" key="2">
    <source>
        <dbReference type="Proteomes" id="UP000076077"/>
    </source>
</evidence>
<dbReference type="STRING" id="252514.A3224_12715"/>
<dbReference type="AlphaFoldDB" id="A0A143HRU2"/>
<dbReference type="Pfam" id="PF00578">
    <property type="entry name" value="AhpC-TSA"/>
    <property type="match status" value="1"/>
</dbReference>
<dbReference type="GeneID" id="76608905"/>
<dbReference type="GO" id="GO:0016209">
    <property type="term" value="F:antioxidant activity"/>
    <property type="evidence" value="ECO:0007669"/>
    <property type="project" value="InterPro"/>
</dbReference>
<dbReference type="Gene3D" id="3.40.30.10">
    <property type="entry name" value="Glutaredoxin"/>
    <property type="match status" value="1"/>
</dbReference>
<evidence type="ECO:0000313" key="1">
    <source>
        <dbReference type="EMBL" id="AMX04236.1"/>
    </source>
</evidence>
<keyword evidence="2" id="KW-1185">Reference proteome</keyword>